<dbReference type="GO" id="GO:0005971">
    <property type="term" value="C:ribonucleoside-diphosphate reductase complex"/>
    <property type="evidence" value="ECO:0007669"/>
    <property type="project" value="TreeGrafter"/>
</dbReference>
<protein>
    <recommendedName>
        <fullName evidence="2 10">Ribonucleoside-diphosphate reductase</fullName>
        <ecNumber evidence="2 10">1.17.4.1</ecNumber>
    </recommendedName>
</protein>
<evidence type="ECO:0000256" key="3">
    <source>
        <dbReference type="ARBA" id="ARBA00022533"/>
    </source>
</evidence>
<accession>A0AAJ3Z343</accession>
<evidence type="ECO:0000313" key="13">
    <source>
        <dbReference type="EMBL" id="QAT67132.1"/>
    </source>
</evidence>
<dbReference type="InterPro" id="IPR013509">
    <property type="entry name" value="RNR_lsu_N"/>
</dbReference>
<dbReference type="Gene3D" id="1.10.1650.20">
    <property type="match status" value="1"/>
</dbReference>
<evidence type="ECO:0000256" key="8">
    <source>
        <dbReference type="ARBA" id="ARBA00023157"/>
    </source>
</evidence>
<evidence type="ECO:0000256" key="5">
    <source>
        <dbReference type="ARBA" id="ARBA00022840"/>
    </source>
</evidence>
<dbReference type="Pfam" id="PF08343">
    <property type="entry name" value="RNR_N"/>
    <property type="match status" value="1"/>
</dbReference>
<dbReference type="PANTHER" id="PTHR11573">
    <property type="entry name" value="RIBONUCLEOSIDE-DIPHOSPHATE REDUCTASE LARGE CHAIN"/>
    <property type="match status" value="1"/>
</dbReference>
<dbReference type="PANTHER" id="PTHR11573:SF30">
    <property type="entry name" value="RIBONUCLEOSIDE-DIPHOSPHATE REDUCTASE 2 SUBUNIT ALPHA"/>
    <property type="match status" value="1"/>
</dbReference>
<evidence type="ECO:0000256" key="10">
    <source>
        <dbReference type="RuleBase" id="RU003410"/>
    </source>
</evidence>
<dbReference type="AlphaFoldDB" id="A0AAJ3Z343"/>
<dbReference type="InterPro" id="IPR008926">
    <property type="entry name" value="RNR_R1-su_N"/>
</dbReference>
<dbReference type="Pfam" id="PF02867">
    <property type="entry name" value="Ribonuc_red_lgC"/>
    <property type="match status" value="1"/>
</dbReference>
<gene>
    <name evidence="13" type="primary">nrdE</name>
    <name evidence="12" type="ORF">EQZ20_07105</name>
    <name evidence="13" type="ORF">EQZ20_21125</name>
</gene>
<feature type="domain" description="Ribonucleotide reductase large subunit" evidence="11">
    <location>
        <begin position="557"/>
        <end position="579"/>
    </location>
</feature>
<keyword evidence="5" id="KW-0067">ATP-binding</keyword>
<comment type="similarity">
    <text evidence="1 10">Belongs to the ribonucleoside diphosphate reductase large chain family.</text>
</comment>
<dbReference type="Proteomes" id="UP000288675">
    <property type="component" value="Chromosome"/>
</dbReference>
<dbReference type="GeneID" id="82855183"/>
<evidence type="ECO:0000256" key="9">
    <source>
        <dbReference type="ARBA" id="ARBA00047754"/>
    </source>
</evidence>
<evidence type="ECO:0000313" key="12">
    <source>
        <dbReference type="EMBL" id="QAT64694.1"/>
    </source>
</evidence>
<evidence type="ECO:0000256" key="2">
    <source>
        <dbReference type="ARBA" id="ARBA00012274"/>
    </source>
</evidence>
<keyword evidence="3" id="KW-0021">Allosteric enzyme</keyword>
<proteinExistence type="inferred from homology"/>
<dbReference type="GO" id="GO:0005524">
    <property type="term" value="F:ATP binding"/>
    <property type="evidence" value="ECO:0007669"/>
    <property type="project" value="UniProtKB-KW"/>
</dbReference>
<dbReference type="PROSITE" id="PS00089">
    <property type="entry name" value="RIBORED_LARGE"/>
    <property type="match status" value="1"/>
</dbReference>
<evidence type="ECO:0000256" key="4">
    <source>
        <dbReference type="ARBA" id="ARBA00022741"/>
    </source>
</evidence>
<dbReference type="CDD" id="cd01679">
    <property type="entry name" value="RNR_I"/>
    <property type="match status" value="1"/>
</dbReference>
<comment type="catalytic activity">
    <reaction evidence="9 10">
        <text>a 2'-deoxyribonucleoside 5'-diphosphate + [thioredoxin]-disulfide + H2O = a ribonucleoside 5'-diphosphate + [thioredoxin]-dithiol</text>
        <dbReference type="Rhea" id="RHEA:23252"/>
        <dbReference type="Rhea" id="RHEA-COMP:10698"/>
        <dbReference type="Rhea" id="RHEA-COMP:10700"/>
        <dbReference type="ChEBI" id="CHEBI:15377"/>
        <dbReference type="ChEBI" id="CHEBI:29950"/>
        <dbReference type="ChEBI" id="CHEBI:50058"/>
        <dbReference type="ChEBI" id="CHEBI:57930"/>
        <dbReference type="ChEBI" id="CHEBI:73316"/>
        <dbReference type="EC" id="1.17.4.1"/>
    </reaction>
</comment>
<keyword evidence="8" id="KW-1015">Disulfide bond</keyword>
<dbReference type="RefSeq" id="WP_128748005.1">
    <property type="nucleotide sequence ID" value="NZ_CP035232.1"/>
</dbReference>
<organism evidence="13 14">
    <name type="scientific">Bacillus glycinifermentans</name>
    <dbReference type="NCBI Taxonomy" id="1664069"/>
    <lineage>
        <taxon>Bacteria</taxon>
        <taxon>Bacillati</taxon>
        <taxon>Bacillota</taxon>
        <taxon>Bacilli</taxon>
        <taxon>Bacillales</taxon>
        <taxon>Bacillaceae</taxon>
        <taxon>Bacillus</taxon>
    </lineage>
</organism>
<dbReference type="Gene3D" id="3.20.70.20">
    <property type="match status" value="1"/>
</dbReference>
<keyword evidence="7 10" id="KW-0215">Deoxyribonucleotide synthesis</keyword>
<dbReference type="InterPro" id="IPR026459">
    <property type="entry name" value="RNR_1b_NrdE"/>
</dbReference>
<sequence length="699" mass="79526">MTNKHAKYIELNNEIMIRKNGGFQFEKDAEAVRSYFIDYVNQNTVFFHDLREKLDFLIENDYYEREIFEPYTFEEIKAVYKAAYAKKFRFPSFMSAFKFYNDYALKTNDKKKILERYEDRIAICALFFAKGDAAKAIEFAEMMIRQEYQPATPTFLNAGRKRRGELVSCFLLEVNDSLNDISRAVDMAMQLSKLGGGVSLSLSKIRAKGESIKGVENSTKGVVGVMKLLDNAFRYADQMGQRQGAGAAYLNVFHADIDAFLDTKKISADEDVRVKTLSIGVVIPDKFIELARDDRDAYVFYPHTVYKEYGEHLDEMDIGEMYDKLVENPNVRKDKVNPRQLLEKLAILRSESGYPYIMFEDNVNAAHALNHISKVKFSNLCSEVLQASKVSEYTDYGEPDAIGLDISCNLGSLNIANVMANKSIEQTVKLAVDSLTVVSESTNIKNAPAVAKANRQMRSIGLGAMNLHGYLAQNGIAYESEEARDFANVFFALVNYWSLVRSMELAKETGSTFEGFEGSTYADGSYFDKYVAGDFRPKTEKVAKLFEGVEIPERIDWVRLEDNVRKHGLYHSYRLAIAPTGSISYVQSATASVMPIMERIEERTYGNSKTYYPMPGLSSENWFFYKEAYDMDMFKVVDMIATIQQHVDQGISFTLFLKDTMTTRDLNRIDLYAHHKGIKTLYYARTKDTGQEGCLSCVV</sequence>
<dbReference type="InterPro" id="IPR000788">
    <property type="entry name" value="RNR_lg_C"/>
</dbReference>
<dbReference type="InterPro" id="IPR013554">
    <property type="entry name" value="RNR_N"/>
</dbReference>
<evidence type="ECO:0000256" key="6">
    <source>
        <dbReference type="ARBA" id="ARBA00023002"/>
    </source>
</evidence>
<name>A0AAJ3Z343_9BACI</name>
<evidence type="ECO:0000259" key="11">
    <source>
        <dbReference type="PROSITE" id="PS00089"/>
    </source>
</evidence>
<dbReference type="EC" id="1.17.4.1" evidence="2 10"/>
<dbReference type="EMBL" id="CP035232">
    <property type="protein sequence ID" value="QAT64694.1"/>
    <property type="molecule type" value="Genomic_DNA"/>
</dbReference>
<reference evidence="13 14" key="1">
    <citation type="submission" date="2019-01" db="EMBL/GenBank/DDBJ databases">
        <title>Genome sequence of Bacillus glycinifermentans SRCM103574.</title>
        <authorList>
            <person name="Kong H.-J."/>
            <person name="Jeong S.-Y."/>
            <person name="Jeong D.-Y."/>
        </authorList>
    </citation>
    <scope>NUCLEOTIDE SEQUENCE [LARGE SCALE GENOMIC DNA]</scope>
    <source>
        <strain evidence="13 14">SRCM103574</strain>
    </source>
</reference>
<dbReference type="InterPro" id="IPR039718">
    <property type="entry name" value="Rrm1"/>
</dbReference>
<keyword evidence="4" id="KW-0547">Nucleotide-binding</keyword>
<evidence type="ECO:0000313" key="14">
    <source>
        <dbReference type="Proteomes" id="UP000288675"/>
    </source>
</evidence>
<dbReference type="Pfam" id="PF00317">
    <property type="entry name" value="Ribonuc_red_lgN"/>
    <property type="match status" value="1"/>
</dbReference>
<dbReference type="NCBIfam" id="TIGR04170">
    <property type="entry name" value="RNR_1b_NrdE"/>
    <property type="match status" value="1"/>
</dbReference>
<keyword evidence="6 10" id="KW-0560">Oxidoreductase</keyword>
<comment type="function">
    <text evidence="10">Provides the precursors necessary for DNA synthesis. Catalyzes the biosynthesis of deoxyribonucleotides from the corresponding ribonucleotides.</text>
</comment>
<dbReference type="GO" id="GO:0009263">
    <property type="term" value="P:deoxyribonucleotide biosynthetic process"/>
    <property type="evidence" value="ECO:0007669"/>
    <property type="project" value="UniProtKB-KW"/>
</dbReference>
<evidence type="ECO:0000256" key="1">
    <source>
        <dbReference type="ARBA" id="ARBA00010406"/>
    </source>
</evidence>
<dbReference type="GO" id="GO:0004748">
    <property type="term" value="F:ribonucleoside-diphosphate reductase activity, thioredoxin disulfide as acceptor"/>
    <property type="evidence" value="ECO:0007669"/>
    <property type="project" value="UniProtKB-EC"/>
</dbReference>
<dbReference type="EMBL" id="CP035232">
    <property type="protein sequence ID" value="QAT67132.1"/>
    <property type="molecule type" value="Genomic_DNA"/>
</dbReference>
<dbReference type="SUPFAM" id="SSF48168">
    <property type="entry name" value="R1 subunit of ribonucleotide reductase, N-terminal domain"/>
    <property type="match status" value="1"/>
</dbReference>
<dbReference type="InterPro" id="IPR013346">
    <property type="entry name" value="NrdE_NrdA_C"/>
</dbReference>
<evidence type="ECO:0000256" key="7">
    <source>
        <dbReference type="ARBA" id="ARBA00023116"/>
    </source>
</evidence>
<dbReference type="SUPFAM" id="SSF51998">
    <property type="entry name" value="PFL-like glycyl radical enzymes"/>
    <property type="match status" value="1"/>
</dbReference>
<dbReference type="NCBIfam" id="TIGR02506">
    <property type="entry name" value="NrdE_NrdA"/>
    <property type="match status" value="1"/>
</dbReference>
<dbReference type="PRINTS" id="PR01183">
    <property type="entry name" value="RIBORDTASEM1"/>
</dbReference>